<dbReference type="GO" id="GO:0008270">
    <property type="term" value="F:zinc ion binding"/>
    <property type="evidence" value="ECO:0007669"/>
    <property type="project" value="UniProtKB-UniRule"/>
</dbReference>
<dbReference type="NCBIfam" id="NF001381">
    <property type="entry name" value="PRK00279.1-3"/>
    <property type="match status" value="1"/>
</dbReference>
<dbReference type="Pfam" id="PF05191">
    <property type="entry name" value="ADK_lid"/>
    <property type="match status" value="1"/>
</dbReference>
<evidence type="ECO:0000256" key="5">
    <source>
        <dbReference type="HAMAP-Rule" id="MF_00235"/>
    </source>
</evidence>
<dbReference type="InterPro" id="IPR033690">
    <property type="entry name" value="Adenylat_kinase_CS"/>
</dbReference>
<proteinExistence type="inferred from homology"/>
<dbReference type="NCBIfam" id="NF011100">
    <property type="entry name" value="PRK14527.1"/>
    <property type="match status" value="1"/>
</dbReference>
<feature type="domain" description="Adenylate kinase active site lid" evidence="9">
    <location>
        <begin position="172"/>
        <end position="208"/>
    </location>
</feature>
<evidence type="ECO:0000256" key="8">
    <source>
        <dbReference type="SAM" id="MobiDB-lite"/>
    </source>
</evidence>
<dbReference type="EC" id="2.7.4.3" evidence="5 7"/>
<dbReference type="GO" id="GO:0005524">
    <property type="term" value="F:ATP binding"/>
    <property type="evidence" value="ECO:0007669"/>
    <property type="project" value="UniProtKB-UniRule"/>
</dbReference>
<comment type="similarity">
    <text evidence="5 6">Belongs to the adenylate kinase family.</text>
</comment>
<dbReference type="PROSITE" id="PS00113">
    <property type="entry name" value="ADENYLATE_KINASE"/>
    <property type="match status" value="1"/>
</dbReference>
<feature type="binding site" evidence="5">
    <location>
        <position position="206"/>
    </location>
    <ligand>
        <name>AMP</name>
        <dbReference type="ChEBI" id="CHEBI:456215"/>
    </ligand>
</feature>
<feature type="region of interest" description="Disordered" evidence="8">
    <location>
        <begin position="259"/>
        <end position="286"/>
    </location>
</feature>
<comment type="caution">
    <text evidence="5">Lacks conserved residue(s) required for the propagation of feature annotation.</text>
</comment>
<dbReference type="CDD" id="cd01428">
    <property type="entry name" value="ADK"/>
    <property type="match status" value="1"/>
</dbReference>
<keyword evidence="5" id="KW-0479">Metal-binding</keyword>
<dbReference type="EMBL" id="SNZF01000016">
    <property type="protein sequence ID" value="TDR34181.1"/>
    <property type="molecule type" value="Genomic_DNA"/>
</dbReference>
<keyword evidence="5" id="KW-0963">Cytoplasm</keyword>
<feature type="binding site" evidence="5">
    <location>
        <position position="217"/>
    </location>
    <ligand>
        <name>AMP</name>
        <dbReference type="ChEBI" id="CHEBI:456215"/>
    </ligand>
</feature>
<accession>A0A4R6YE14</accession>
<dbReference type="GO" id="GO:0044209">
    <property type="term" value="P:AMP salvage"/>
    <property type="evidence" value="ECO:0007669"/>
    <property type="project" value="UniProtKB-UniRule"/>
</dbReference>
<keyword evidence="3 5" id="KW-0547">Nucleotide-binding</keyword>
<protein>
    <recommendedName>
        <fullName evidence="5 7">Adenylate kinase</fullName>
        <shortName evidence="5">AK</shortName>
        <ecNumber evidence="5 7">2.7.4.3</ecNumber>
    </recommendedName>
    <alternativeName>
        <fullName evidence="5">ATP-AMP transphosphorylase</fullName>
    </alternativeName>
    <alternativeName>
        <fullName evidence="5">ATP:AMP phosphotransferase</fullName>
    </alternativeName>
    <alternativeName>
        <fullName evidence="5">Adenylate monophosphate kinase</fullName>
    </alternativeName>
</protein>
<feature type="binding site" evidence="5">
    <location>
        <position position="172"/>
    </location>
    <ligand>
        <name>ATP</name>
        <dbReference type="ChEBI" id="CHEBI:30616"/>
    </ligand>
</feature>
<comment type="function">
    <text evidence="5">Catalyzes the reversible transfer of the terminal phosphate group between ATP and AMP. Plays an important role in cellular energy homeostasis and in adenine nucleotide metabolism.</text>
</comment>
<dbReference type="InterPro" id="IPR007862">
    <property type="entry name" value="Adenylate_kinase_lid-dom"/>
</dbReference>
<dbReference type="HAMAP" id="MF_00235">
    <property type="entry name" value="Adenylate_kinase_Adk"/>
    <property type="match status" value="1"/>
</dbReference>
<evidence type="ECO:0000313" key="10">
    <source>
        <dbReference type="EMBL" id="TDR34181.1"/>
    </source>
</evidence>
<keyword evidence="2 5" id="KW-0545">Nucleotide biosynthesis</keyword>
<dbReference type="Proteomes" id="UP000294958">
    <property type="component" value="Unassembled WGS sequence"/>
</dbReference>
<evidence type="ECO:0000256" key="7">
    <source>
        <dbReference type="RuleBase" id="RU003331"/>
    </source>
</evidence>
<dbReference type="FunFam" id="3.40.50.300:FF:000106">
    <property type="entry name" value="Adenylate kinase mitochondrial"/>
    <property type="match status" value="1"/>
</dbReference>
<dbReference type="Pfam" id="PF00406">
    <property type="entry name" value="ADK"/>
    <property type="match status" value="1"/>
</dbReference>
<comment type="caution">
    <text evidence="10">The sequence shown here is derived from an EMBL/GenBank/DDBJ whole genome shotgun (WGS) entry which is preliminary data.</text>
</comment>
<keyword evidence="1 5" id="KW-0808">Transferase</keyword>
<dbReference type="InterPro" id="IPR000850">
    <property type="entry name" value="Adenylat/UMP-CMP_kin"/>
</dbReference>
<feature type="compositionally biased region" description="Basic and acidic residues" evidence="8">
    <location>
        <begin position="266"/>
        <end position="286"/>
    </location>
</feature>
<dbReference type="Gene3D" id="3.40.50.300">
    <property type="entry name" value="P-loop containing nucleotide triphosphate hydrolases"/>
    <property type="match status" value="1"/>
</dbReference>
<dbReference type="PANTHER" id="PTHR23359">
    <property type="entry name" value="NUCLEOTIDE KINASE"/>
    <property type="match status" value="1"/>
</dbReference>
<feature type="binding site" evidence="5">
    <location>
        <begin position="55"/>
        <end position="60"/>
    </location>
    <ligand>
        <name>ATP</name>
        <dbReference type="ChEBI" id="CHEBI:30616"/>
    </ligand>
</feature>
<name>A0A4R6YE14_9HYPH</name>
<feature type="region of interest" description="NMP" evidence="5">
    <location>
        <begin position="75"/>
        <end position="104"/>
    </location>
</feature>
<feature type="binding site" evidence="5">
    <location>
        <begin position="102"/>
        <end position="104"/>
    </location>
    <ligand>
        <name>AMP</name>
        <dbReference type="ChEBI" id="CHEBI:456215"/>
    </ligand>
</feature>
<dbReference type="UniPathway" id="UPA00588">
    <property type="reaction ID" value="UER00649"/>
</dbReference>
<feature type="binding site" evidence="5">
    <location>
        <position position="76"/>
    </location>
    <ligand>
        <name>AMP</name>
        <dbReference type="ChEBI" id="CHEBI:456215"/>
    </ligand>
</feature>
<feature type="binding site" evidence="5">
    <location>
        <position position="137"/>
    </location>
    <ligand>
        <name>AMP</name>
        <dbReference type="ChEBI" id="CHEBI:456215"/>
    </ligand>
</feature>
<dbReference type="NCBIfam" id="NF001380">
    <property type="entry name" value="PRK00279.1-2"/>
    <property type="match status" value="1"/>
</dbReference>
<feature type="binding site" evidence="5">
    <location>
        <position position="81"/>
    </location>
    <ligand>
        <name>AMP</name>
        <dbReference type="ChEBI" id="CHEBI:456215"/>
    </ligand>
</feature>
<comment type="catalytic activity">
    <reaction evidence="5 7">
        <text>AMP + ATP = 2 ADP</text>
        <dbReference type="Rhea" id="RHEA:12973"/>
        <dbReference type="ChEBI" id="CHEBI:30616"/>
        <dbReference type="ChEBI" id="CHEBI:456215"/>
        <dbReference type="ChEBI" id="CHEBI:456216"/>
        <dbReference type="EC" id="2.7.4.3"/>
    </reaction>
</comment>
<dbReference type="InterPro" id="IPR006259">
    <property type="entry name" value="Adenyl_kin_sub"/>
</dbReference>
<feature type="binding site" evidence="5">
    <location>
        <position position="195"/>
    </location>
    <ligand>
        <name>Zn(2+)</name>
        <dbReference type="ChEBI" id="CHEBI:29105"/>
        <note>structural</note>
    </ligand>
</feature>
<sequence>MSNSFEPGVLVPIRLVSSAFSPGSSSINLSIQHRSETMIRMEHFAMRLILIGPPGAGKGTQAQRLSSKYGVPQLSTGDMLRTAVAAATEVGVEAKSAMEAGLLVSDEIVNRIVAERLSAADCARGFILDGYPRNTVQAEVFDTHLSSLGFQADAAIHFVVDDTALIRRISGRYSCAGCATVYHEVDGKPKTPGICDVCGSAKFKRRADDNEQVLRERLHTYNEETAPVVVHYNQTGILHPVDGMGSVDEVSDAVESVLRRAAAPEGARDKTQKKPFDRREPPDARP</sequence>
<dbReference type="GO" id="GO:0004017">
    <property type="term" value="F:AMP kinase activity"/>
    <property type="evidence" value="ECO:0007669"/>
    <property type="project" value="UniProtKB-UniRule"/>
</dbReference>
<dbReference type="AlphaFoldDB" id="A0A4R6YE14"/>
<dbReference type="InterPro" id="IPR027417">
    <property type="entry name" value="P-loop_NTPase"/>
</dbReference>
<evidence type="ECO:0000256" key="6">
    <source>
        <dbReference type="RuleBase" id="RU003330"/>
    </source>
</evidence>
<comment type="subcellular location">
    <subcellularLocation>
        <location evidence="5 7">Cytoplasm</location>
    </subcellularLocation>
</comment>
<evidence type="ECO:0000256" key="4">
    <source>
        <dbReference type="ARBA" id="ARBA00022777"/>
    </source>
</evidence>
<evidence type="ECO:0000256" key="1">
    <source>
        <dbReference type="ARBA" id="ARBA00022679"/>
    </source>
</evidence>
<feature type="binding site" evidence="5">
    <location>
        <begin position="130"/>
        <end position="133"/>
    </location>
    <ligand>
        <name>AMP</name>
        <dbReference type="ChEBI" id="CHEBI:456215"/>
    </ligand>
</feature>
<evidence type="ECO:0000256" key="2">
    <source>
        <dbReference type="ARBA" id="ARBA00022727"/>
    </source>
</evidence>
<keyword evidence="5 7" id="KW-0067">ATP-binding</keyword>
<comment type="pathway">
    <text evidence="5">Purine metabolism; AMP biosynthesis via salvage pathway; AMP from ADP: step 1/1.</text>
</comment>
<dbReference type="NCBIfam" id="TIGR01351">
    <property type="entry name" value="adk"/>
    <property type="match status" value="1"/>
</dbReference>
<feature type="binding site" evidence="5">
    <location>
        <position position="245"/>
    </location>
    <ligand>
        <name>ATP</name>
        <dbReference type="ChEBI" id="CHEBI:30616"/>
    </ligand>
</feature>
<gene>
    <name evidence="5" type="primary">adk</name>
    <name evidence="10" type="ORF">DES43_11686</name>
</gene>
<keyword evidence="11" id="KW-1185">Reference proteome</keyword>
<reference evidence="10 11" key="1">
    <citation type="submission" date="2019-03" db="EMBL/GenBank/DDBJ databases">
        <title>Genomic Encyclopedia of Type Strains, Phase IV (KMG-IV): sequencing the most valuable type-strain genomes for metagenomic binning, comparative biology and taxonomic classification.</title>
        <authorList>
            <person name="Goeker M."/>
        </authorList>
    </citation>
    <scope>NUCLEOTIDE SEQUENCE [LARGE SCALE GENOMIC DNA]</scope>
    <source>
        <strain evidence="10 11">DSM 11603</strain>
    </source>
</reference>
<keyword evidence="4 5" id="KW-0418">Kinase</keyword>
<dbReference type="PRINTS" id="PR00094">
    <property type="entry name" value="ADENYLTKNASE"/>
</dbReference>
<dbReference type="GO" id="GO:0005737">
    <property type="term" value="C:cytoplasm"/>
    <property type="evidence" value="ECO:0007669"/>
    <property type="project" value="UniProtKB-SubCell"/>
</dbReference>
<comment type="subunit">
    <text evidence="5 7">Monomer.</text>
</comment>
<keyword evidence="5" id="KW-0862">Zinc</keyword>
<evidence type="ECO:0000256" key="3">
    <source>
        <dbReference type="ARBA" id="ARBA00022741"/>
    </source>
</evidence>
<evidence type="ECO:0000259" key="9">
    <source>
        <dbReference type="Pfam" id="PF05191"/>
    </source>
</evidence>
<comment type="domain">
    <text evidence="5">Consists of three domains, a large central CORE domain and two small peripheral domains, NMPbind and LID, which undergo movements during catalysis. The LID domain closes over the site of phosphoryl transfer upon ATP binding. Assembling and dissambling the active center during each catalytic cycle provides an effective means to prevent ATP hydrolysis. Some bacteria have evolved a zinc-coordinating structure that stabilizes the LID domain.</text>
</comment>
<feature type="binding site" evidence="5">
    <location>
        <position position="198"/>
    </location>
    <ligand>
        <name>Zn(2+)</name>
        <dbReference type="ChEBI" id="CHEBI:29105"/>
        <note>structural</note>
    </ligand>
</feature>
<organism evidence="10 11">
    <name type="scientific">Aquamicrobium defluvii</name>
    <dbReference type="NCBI Taxonomy" id="69279"/>
    <lineage>
        <taxon>Bacteria</taxon>
        <taxon>Pseudomonadati</taxon>
        <taxon>Pseudomonadota</taxon>
        <taxon>Alphaproteobacteria</taxon>
        <taxon>Hyphomicrobiales</taxon>
        <taxon>Phyllobacteriaceae</taxon>
        <taxon>Aquamicrobium</taxon>
    </lineage>
</organism>
<feature type="binding site" evidence="5">
    <location>
        <begin position="181"/>
        <end position="182"/>
    </location>
    <ligand>
        <name>ATP</name>
        <dbReference type="ChEBI" id="CHEBI:30616"/>
    </ligand>
</feature>
<feature type="binding site" evidence="5">
    <location>
        <position position="178"/>
    </location>
    <ligand>
        <name>Zn(2+)</name>
        <dbReference type="ChEBI" id="CHEBI:29105"/>
        <note>structural</note>
    </ligand>
</feature>
<feature type="binding site" evidence="5">
    <location>
        <position position="175"/>
    </location>
    <ligand>
        <name>Zn(2+)</name>
        <dbReference type="ChEBI" id="CHEBI:29105"/>
        <note>structural</note>
    </ligand>
</feature>
<evidence type="ECO:0000313" key="11">
    <source>
        <dbReference type="Proteomes" id="UP000294958"/>
    </source>
</evidence>
<dbReference type="SUPFAM" id="SSF52540">
    <property type="entry name" value="P-loop containing nucleoside triphosphate hydrolases"/>
    <property type="match status" value="1"/>
</dbReference>